<proteinExistence type="predicted"/>
<keyword evidence="2" id="KW-1185">Reference proteome</keyword>
<protein>
    <submittedName>
        <fullName evidence="1">Uncharacterized protein</fullName>
    </submittedName>
</protein>
<evidence type="ECO:0000313" key="2">
    <source>
        <dbReference type="Proteomes" id="UP000829685"/>
    </source>
</evidence>
<sequence>MPFSYPVCDQPPHYLRVSAQQLQQTHTETVSSTDQRNEDEQTAFPSVMDKLSYDWGFVVVRTAYKADDIADVTAWSAAINRLRTLALPREHNAEMDPATFALPVMASRSMLEGASFNAVRAAFNAWVHAYVRDRREAGTGDDGDEWPSDVRRDCCIVVDELALESLQSASEAEPFVIVVDATDPDSVPYNGGGPYTGWMRATANSLGALYDNMESQGMGEGLCPIREYSGQIPLYDGSPAGRLIDPPEGLEGKYKFPRGTPRGAQAGQAMLDEIKRATGGNYT</sequence>
<gene>
    <name evidence="1" type="ORF">JX265_004742</name>
</gene>
<reference evidence="1" key="1">
    <citation type="submission" date="2021-03" db="EMBL/GenBank/DDBJ databases">
        <title>Revisited historic fungal species revealed as producer of novel bioactive compounds through whole genome sequencing and comparative genomics.</title>
        <authorList>
            <person name="Vignolle G.A."/>
            <person name="Hochenegger N."/>
            <person name="Mach R.L."/>
            <person name="Mach-Aigner A.R."/>
            <person name="Javad Rahimi M."/>
            <person name="Salim K.A."/>
            <person name="Chan C.M."/>
            <person name="Lim L.B.L."/>
            <person name="Cai F."/>
            <person name="Druzhinina I.S."/>
            <person name="U'Ren J.M."/>
            <person name="Derntl C."/>
        </authorList>
    </citation>
    <scope>NUCLEOTIDE SEQUENCE</scope>
    <source>
        <strain evidence="1">TUCIM 5799</strain>
    </source>
</reference>
<evidence type="ECO:0000313" key="1">
    <source>
        <dbReference type="EMBL" id="KAI1874534.1"/>
    </source>
</evidence>
<dbReference type="Proteomes" id="UP000829685">
    <property type="component" value="Unassembled WGS sequence"/>
</dbReference>
<dbReference type="EMBL" id="JAFIMR010000009">
    <property type="protein sequence ID" value="KAI1874534.1"/>
    <property type="molecule type" value="Genomic_DNA"/>
</dbReference>
<comment type="caution">
    <text evidence="1">The sequence shown here is derived from an EMBL/GenBank/DDBJ whole genome shotgun (WGS) entry which is preliminary data.</text>
</comment>
<accession>A0A9P9WPY0</accession>
<organism evidence="1 2">
    <name type="scientific">Neoarthrinium moseri</name>
    <dbReference type="NCBI Taxonomy" id="1658444"/>
    <lineage>
        <taxon>Eukaryota</taxon>
        <taxon>Fungi</taxon>
        <taxon>Dikarya</taxon>
        <taxon>Ascomycota</taxon>
        <taxon>Pezizomycotina</taxon>
        <taxon>Sordariomycetes</taxon>
        <taxon>Xylariomycetidae</taxon>
        <taxon>Amphisphaeriales</taxon>
        <taxon>Apiosporaceae</taxon>
        <taxon>Neoarthrinium</taxon>
    </lineage>
</organism>
<name>A0A9P9WPY0_9PEZI</name>
<dbReference type="AlphaFoldDB" id="A0A9P9WPY0"/>